<reference evidence="4 5" key="1">
    <citation type="submission" date="2016-10" db="EMBL/GenBank/DDBJ databases">
        <authorList>
            <person name="de Groot N.N."/>
        </authorList>
    </citation>
    <scope>NUCLEOTIDE SEQUENCE [LARGE SCALE GENOMIC DNA]</scope>
    <source>
        <strain evidence="4 5">DSM 12271</strain>
    </source>
</reference>
<dbReference type="GO" id="GO:0046872">
    <property type="term" value="F:metal ion binding"/>
    <property type="evidence" value="ECO:0007669"/>
    <property type="project" value="UniProtKB-KW"/>
</dbReference>
<protein>
    <submittedName>
        <fullName evidence="4">L-fuculose-phosphate aldolase</fullName>
    </submittedName>
</protein>
<evidence type="ECO:0000256" key="1">
    <source>
        <dbReference type="ARBA" id="ARBA00022723"/>
    </source>
</evidence>
<gene>
    <name evidence="4" type="ORF">SAMN04488528_102829</name>
</gene>
<evidence type="ECO:0000259" key="3">
    <source>
        <dbReference type="SMART" id="SM01007"/>
    </source>
</evidence>
<proteinExistence type="predicted"/>
<keyword evidence="1" id="KW-0479">Metal-binding</keyword>
<dbReference type="AlphaFoldDB" id="A0A1I1A2B2"/>
<dbReference type="InterPro" id="IPR001303">
    <property type="entry name" value="Aldolase_II/adducin_N"/>
</dbReference>
<dbReference type="Gene3D" id="3.40.225.10">
    <property type="entry name" value="Class II aldolase/adducin N-terminal domain"/>
    <property type="match status" value="1"/>
</dbReference>
<accession>A0A1I1A2B2</accession>
<dbReference type="STRING" id="84698.SAMN04488528_102829"/>
<evidence type="ECO:0000313" key="5">
    <source>
        <dbReference type="Proteomes" id="UP000198619"/>
    </source>
</evidence>
<dbReference type="InterPro" id="IPR036409">
    <property type="entry name" value="Aldolase_II/adducin_N_sf"/>
</dbReference>
<dbReference type="Proteomes" id="UP000198619">
    <property type="component" value="Unassembled WGS sequence"/>
</dbReference>
<dbReference type="RefSeq" id="WP_090042417.1">
    <property type="nucleotide sequence ID" value="NZ_FOKI01000028.1"/>
</dbReference>
<sequence>MSLESNIRKDILEVGKRLNERFFIASNDGNISARVDKNSILITPTGINKGYLKEEQLIKCDLEGNKLSGDLEVTSEIKMHLAVYKNREDVNAIVHAHPPASTAFAATTLKLDEDVILPEAIFSLGKIGYCSYGTPSTSEVSISVEKEVMDSNVLLLSNHGALTLGKDVLSAYYKMENLEMVSRITMYTKILGNTKKLNEEQVDKLTKIKLEKGW</sequence>
<name>A0A1I1A2B2_9CLOT</name>
<feature type="domain" description="Class II aldolase/adducin N-terminal" evidence="3">
    <location>
        <begin position="9"/>
        <end position="186"/>
    </location>
</feature>
<dbReference type="Pfam" id="PF00596">
    <property type="entry name" value="Aldolase_II"/>
    <property type="match status" value="1"/>
</dbReference>
<dbReference type="GO" id="GO:0005829">
    <property type="term" value="C:cytosol"/>
    <property type="evidence" value="ECO:0007669"/>
    <property type="project" value="TreeGrafter"/>
</dbReference>
<organism evidence="4 5">
    <name type="scientific">Clostridium frigidicarnis</name>
    <dbReference type="NCBI Taxonomy" id="84698"/>
    <lineage>
        <taxon>Bacteria</taxon>
        <taxon>Bacillati</taxon>
        <taxon>Bacillota</taxon>
        <taxon>Clostridia</taxon>
        <taxon>Eubacteriales</taxon>
        <taxon>Clostridiaceae</taxon>
        <taxon>Clostridium</taxon>
    </lineage>
</organism>
<keyword evidence="2" id="KW-0456">Lyase</keyword>
<dbReference type="InterPro" id="IPR050197">
    <property type="entry name" value="Aldolase_class_II_sugar_metab"/>
</dbReference>
<dbReference type="GO" id="GO:0016832">
    <property type="term" value="F:aldehyde-lyase activity"/>
    <property type="evidence" value="ECO:0007669"/>
    <property type="project" value="TreeGrafter"/>
</dbReference>
<dbReference type="PANTHER" id="PTHR22789">
    <property type="entry name" value="FUCULOSE PHOSPHATE ALDOLASE"/>
    <property type="match status" value="1"/>
</dbReference>
<keyword evidence="5" id="KW-1185">Reference proteome</keyword>
<dbReference type="PANTHER" id="PTHR22789:SF0">
    <property type="entry name" value="3-OXO-TETRONATE 4-PHOSPHATE DECARBOXYLASE-RELATED"/>
    <property type="match status" value="1"/>
</dbReference>
<dbReference type="SMART" id="SM01007">
    <property type="entry name" value="Aldolase_II"/>
    <property type="match status" value="1"/>
</dbReference>
<dbReference type="EMBL" id="FOKI01000028">
    <property type="protein sequence ID" value="SFB31456.1"/>
    <property type="molecule type" value="Genomic_DNA"/>
</dbReference>
<dbReference type="GO" id="GO:0019323">
    <property type="term" value="P:pentose catabolic process"/>
    <property type="evidence" value="ECO:0007669"/>
    <property type="project" value="TreeGrafter"/>
</dbReference>
<dbReference type="OrthoDB" id="9794581at2"/>
<evidence type="ECO:0000256" key="2">
    <source>
        <dbReference type="ARBA" id="ARBA00023239"/>
    </source>
</evidence>
<evidence type="ECO:0000313" key="4">
    <source>
        <dbReference type="EMBL" id="SFB31456.1"/>
    </source>
</evidence>
<dbReference type="SUPFAM" id="SSF53639">
    <property type="entry name" value="AraD/HMP-PK domain-like"/>
    <property type="match status" value="1"/>
</dbReference>